<keyword evidence="4" id="KW-1185">Reference proteome</keyword>
<dbReference type="EMBL" id="JADOET010000004">
    <property type="protein sequence ID" value="MBF8149619.1"/>
    <property type="molecule type" value="Genomic_DNA"/>
</dbReference>
<evidence type="ECO:0000259" key="2">
    <source>
        <dbReference type="SMART" id="SM00245"/>
    </source>
</evidence>
<reference evidence="3 4" key="1">
    <citation type="submission" date="2020-11" db="EMBL/GenBank/DDBJ databases">
        <title>Winogradskyella marina sp. nov., isolated from marine sediment.</title>
        <authorList>
            <person name="Bo J."/>
            <person name="Wang S."/>
            <person name="Song X."/>
            <person name="Du Z."/>
        </authorList>
    </citation>
    <scope>NUCLEOTIDE SEQUENCE [LARGE SCALE GENOMIC DNA]</scope>
    <source>
        <strain evidence="3 4">F6397</strain>
    </source>
</reference>
<evidence type="ECO:0000256" key="1">
    <source>
        <dbReference type="SAM" id="SignalP"/>
    </source>
</evidence>
<dbReference type="Proteomes" id="UP000611215">
    <property type="component" value="Unassembled WGS sequence"/>
</dbReference>
<dbReference type="SMART" id="SM00245">
    <property type="entry name" value="TSPc"/>
    <property type="match status" value="1"/>
</dbReference>
<proteinExistence type="predicted"/>
<dbReference type="SUPFAM" id="SSF52096">
    <property type="entry name" value="ClpP/crotonase"/>
    <property type="match status" value="1"/>
</dbReference>
<sequence>MRKIILLSLSLILVLLSSCASVEKHNYQVTKLHAVKHLHEDIDKVYEQLQRHHPHLYQFTSKAILDFKFDSLKKAIDEPMDSRTLYKQLAAVTKYVGQGHMSLSPPSKQFTRKERKALKGSKFDINNLDFEYLDEKLFIVNARGNDSVLINAEVLKVADETPQDLIKEYNKIIASDGYNTTFHNRVAGNRFLAYYVKDKGRFDSISFTLRNLDSTFIKSYKRVLKTDAMQLKKDSIKMDSLDALKKKLPKLTKSEKKAKKIKLKAERKYKRDHGFIYDRNEYTRNLKFVGKDSSVALLKIRGFTRGNYKNFYEESFKTIDSLKSEALIIDLRNNFGGRLKEITYLYAYLTDKNYTMINPSEVNTRFPLLKSLMSNTTPTGLKILGGLIAPIIAPIEYLKSSKKDGQLYYRFNSAKEKEPNSLNFKGKIYVLINGNSFSASSILSSKLDGDNRVTFVGEETGGAYNGTVAGMYKVYELPNTKVRARIGLAHIDAPHKITPDGYGVKPDVEILPSYEDRLNNTDPELDWVLEDLGKNNY</sequence>
<gene>
    <name evidence="3" type="ORF">ITJ86_06895</name>
</gene>
<keyword evidence="1" id="KW-0732">Signal</keyword>
<evidence type="ECO:0000313" key="3">
    <source>
        <dbReference type="EMBL" id="MBF8149619.1"/>
    </source>
</evidence>
<feature type="chain" id="PRO_5046581161" evidence="1">
    <location>
        <begin position="21"/>
        <end position="537"/>
    </location>
</feature>
<evidence type="ECO:0000313" key="4">
    <source>
        <dbReference type="Proteomes" id="UP000611215"/>
    </source>
</evidence>
<dbReference type="InterPro" id="IPR029045">
    <property type="entry name" value="ClpP/crotonase-like_dom_sf"/>
</dbReference>
<protein>
    <submittedName>
        <fullName evidence="3">Peptidase S41</fullName>
    </submittedName>
</protein>
<comment type="caution">
    <text evidence="3">The sequence shown here is derived from an EMBL/GenBank/DDBJ whole genome shotgun (WGS) entry which is preliminary data.</text>
</comment>
<dbReference type="RefSeq" id="WP_195870892.1">
    <property type="nucleotide sequence ID" value="NZ_JADOET010000004.1"/>
</dbReference>
<dbReference type="PROSITE" id="PS51257">
    <property type="entry name" value="PROKAR_LIPOPROTEIN"/>
    <property type="match status" value="1"/>
</dbReference>
<name>A0ABS0EGS9_9FLAO</name>
<feature type="signal peptide" evidence="1">
    <location>
        <begin position="1"/>
        <end position="20"/>
    </location>
</feature>
<accession>A0ABS0EGS9</accession>
<feature type="domain" description="Tail specific protease" evidence="2">
    <location>
        <begin position="262"/>
        <end position="511"/>
    </location>
</feature>
<dbReference type="InterPro" id="IPR005151">
    <property type="entry name" value="Tail-specific_protease"/>
</dbReference>
<dbReference type="Gene3D" id="3.90.226.10">
    <property type="entry name" value="2-enoyl-CoA Hydratase, Chain A, domain 1"/>
    <property type="match status" value="1"/>
</dbReference>
<dbReference type="PANTHER" id="PTHR32060">
    <property type="entry name" value="TAIL-SPECIFIC PROTEASE"/>
    <property type="match status" value="1"/>
</dbReference>
<dbReference type="PANTHER" id="PTHR32060:SF30">
    <property type="entry name" value="CARBOXY-TERMINAL PROCESSING PROTEASE CTPA"/>
    <property type="match status" value="1"/>
</dbReference>
<organism evidence="3 4">
    <name type="scientific">Winogradskyella marina</name>
    <dbReference type="NCBI Taxonomy" id="2785530"/>
    <lineage>
        <taxon>Bacteria</taxon>
        <taxon>Pseudomonadati</taxon>
        <taxon>Bacteroidota</taxon>
        <taxon>Flavobacteriia</taxon>
        <taxon>Flavobacteriales</taxon>
        <taxon>Flavobacteriaceae</taxon>
        <taxon>Winogradskyella</taxon>
    </lineage>
</organism>
<dbReference type="Pfam" id="PF03572">
    <property type="entry name" value="Peptidase_S41"/>
    <property type="match status" value="1"/>
</dbReference>